<protein>
    <submittedName>
        <fullName evidence="8">GlsB/YeaQ/YmgE family stress response membrane protein</fullName>
    </submittedName>
</protein>
<evidence type="ECO:0000313" key="8">
    <source>
        <dbReference type="EMBL" id="MFC4623771.1"/>
    </source>
</evidence>
<evidence type="ECO:0000256" key="2">
    <source>
        <dbReference type="ARBA" id="ARBA00011006"/>
    </source>
</evidence>
<feature type="transmembrane region" description="Helical" evidence="7">
    <location>
        <begin position="31"/>
        <end position="50"/>
    </location>
</feature>
<dbReference type="EMBL" id="JBHSEL010000001">
    <property type="protein sequence ID" value="MFC4623771.1"/>
    <property type="molecule type" value="Genomic_DNA"/>
</dbReference>
<evidence type="ECO:0000256" key="6">
    <source>
        <dbReference type="ARBA" id="ARBA00023136"/>
    </source>
</evidence>
<dbReference type="RefSeq" id="WP_374829740.1">
    <property type="nucleotide sequence ID" value="NZ_JBHEEZ010000002.1"/>
</dbReference>
<keyword evidence="4 7" id="KW-0812">Transmembrane</keyword>
<evidence type="ECO:0000313" key="9">
    <source>
        <dbReference type="Proteomes" id="UP001596042"/>
    </source>
</evidence>
<gene>
    <name evidence="8" type="ORF">ACFO1V_00740</name>
</gene>
<feature type="transmembrane region" description="Helical" evidence="7">
    <location>
        <begin position="6"/>
        <end position="24"/>
    </location>
</feature>
<feature type="transmembrane region" description="Helical" evidence="7">
    <location>
        <begin position="56"/>
        <end position="78"/>
    </location>
</feature>
<dbReference type="PANTHER" id="PTHR33884">
    <property type="entry name" value="UPF0410 PROTEIN YMGE"/>
    <property type="match status" value="1"/>
</dbReference>
<reference evidence="9" key="1">
    <citation type="journal article" date="2019" name="Int. J. Syst. Evol. Microbiol.">
        <title>The Global Catalogue of Microorganisms (GCM) 10K type strain sequencing project: providing services to taxonomists for standard genome sequencing and annotation.</title>
        <authorList>
            <consortium name="The Broad Institute Genomics Platform"/>
            <consortium name="The Broad Institute Genome Sequencing Center for Infectious Disease"/>
            <person name="Wu L."/>
            <person name="Ma J."/>
        </authorList>
    </citation>
    <scope>NUCLEOTIDE SEQUENCE [LARGE SCALE GENOMIC DNA]</scope>
    <source>
        <strain evidence="9">CGMCC 1.15731</strain>
    </source>
</reference>
<dbReference type="PANTHER" id="PTHR33884:SF3">
    <property type="entry name" value="UPF0410 PROTEIN YMGE"/>
    <property type="match status" value="1"/>
</dbReference>
<keyword evidence="5 7" id="KW-1133">Transmembrane helix</keyword>
<organism evidence="8 9">
    <name type="scientific">Daeguia caeni</name>
    <dbReference type="NCBI Taxonomy" id="439612"/>
    <lineage>
        <taxon>Bacteria</taxon>
        <taxon>Pseudomonadati</taxon>
        <taxon>Pseudomonadota</taxon>
        <taxon>Alphaproteobacteria</taxon>
        <taxon>Hyphomicrobiales</taxon>
        <taxon>Brucellaceae</taxon>
        <taxon>Daeguia</taxon>
    </lineage>
</organism>
<comment type="subcellular location">
    <subcellularLocation>
        <location evidence="1">Cell membrane</location>
        <topology evidence="1">Multi-pass membrane protein</topology>
    </subcellularLocation>
</comment>
<evidence type="ECO:0000256" key="3">
    <source>
        <dbReference type="ARBA" id="ARBA00022475"/>
    </source>
</evidence>
<sequence>MEIGSLIVFLFVGLIAGWLAGKVVQGGGFGLIGNIVVGVIGAFFAGWLLPRLGFSVGGGIMSSIVNAFIGAAILLIIIRIIKRV</sequence>
<evidence type="ECO:0000256" key="1">
    <source>
        <dbReference type="ARBA" id="ARBA00004651"/>
    </source>
</evidence>
<comment type="similarity">
    <text evidence="2">Belongs to the UPF0410 family.</text>
</comment>
<evidence type="ECO:0000256" key="5">
    <source>
        <dbReference type="ARBA" id="ARBA00022989"/>
    </source>
</evidence>
<name>A0ABV9H018_9HYPH</name>
<keyword evidence="3" id="KW-1003">Cell membrane</keyword>
<evidence type="ECO:0000256" key="4">
    <source>
        <dbReference type="ARBA" id="ARBA00022692"/>
    </source>
</evidence>
<keyword evidence="6 7" id="KW-0472">Membrane</keyword>
<dbReference type="Pfam" id="PF04226">
    <property type="entry name" value="Transgly_assoc"/>
    <property type="match status" value="1"/>
</dbReference>
<keyword evidence="9" id="KW-1185">Reference proteome</keyword>
<accession>A0ABV9H018</accession>
<comment type="caution">
    <text evidence="8">The sequence shown here is derived from an EMBL/GenBank/DDBJ whole genome shotgun (WGS) entry which is preliminary data.</text>
</comment>
<proteinExistence type="inferred from homology"/>
<evidence type="ECO:0000256" key="7">
    <source>
        <dbReference type="SAM" id="Phobius"/>
    </source>
</evidence>
<dbReference type="InterPro" id="IPR007341">
    <property type="entry name" value="Transgly_assoc"/>
</dbReference>
<dbReference type="Proteomes" id="UP001596042">
    <property type="component" value="Unassembled WGS sequence"/>
</dbReference>